<dbReference type="Proteomes" id="UP000185221">
    <property type="component" value="Unassembled WGS sequence"/>
</dbReference>
<dbReference type="AlphaFoldDB" id="A0A1N6E059"/>
<name>A0A1N6E059_9BACT</name>
<dbReference type="STRING" id="226505.SAMN05444394_1581"/>
<dbReference type="RefSeq" id="WP_074224291.1">
    <property type="nucleotide sequence ID" value="NZ_FSRC01000001.1"/>
</dbReference>
<evidence type="ECO:0000313" key="3">
    <source>
        <dbReference type="Proteomes" id="UP000185221"/>
    </source>
</evidence>
<sequence>MKKLIGLFNELLKGGIFFLFPIVLAIIFLEKAISLLRPLATSITENFGDKYFITSSPYLLSIIILVLICLVAGYIASKGVGLKMVNWIENNILTLFPGYHLMKNTLQDQAGLIAETNFPVVLAPIDGWMLGFEVDKLDNGDLVIFVPGAPNIWEGNVIIFEEKRIKRTNLHQKDVQKIMRQLGVNSQTILNQLEKNQK</sequence>
<keyword evidence="1" id="KW-0472">Membrane</keyword>
<keyword evidence="3" id="KW-1185">Reference proteome</keyword>
<accession>A0A1N6E059</accession>
<proteinExistence type="predicted"/>
<feature type="transmembrane region" description="Helical" evidence="1">
    <location>
        <begin position="12"/>
        <end position="29"/>
    </location>
</feature>
<protein>
    <submittedName>
        <fullName evidence="2">Uncharacterized membrane protein</fullName>
    </submittedName>
</protein>
<keyword evidence="1" id="KW-1133">Transmembrane helix</keyword>
<feature type="transmembrane region" description="Helical" evidence="1">
    <location>
        <begin position="58"/>
        <end position="76"/>
    </location>
</feature>
<reference evidence="3" key="1">
    <citation type="submission" date="2016-11" db="EMBL/GenBank/DDBJ databases">
        <authorList>
            <person name="Varghese N."/>
            <person name="Submissions S."/>
        </authorList>
    </citation>
    <scope>NUCLEOTIDE SEQUENCE [LARGE SCALE GENOMIC DNA]</scope>
    <source>
        <strain evidence="3">DSM 15292</strain>
    </source>
</reference>
<organism evidence="2 3">
    <name type="scientific">Algoriphagus halophilus</name>
    <dbReference type="NCBI Taxonomy" id="226505"/>
    <lineage>
        <taxon>Bacteria</taxon>
        <taxon>Pseudomonadati</taxon>
        <taxon>Bacteroidota</taxon>
        <taxon>Cytophagia</taxon>
        <taxon>Cytophagales</taxon>
        <taxon>Cyclobacteriaceae</taxon>
        <taxon>Algoriphagus</taxon>
    </lineage>
</organism>
<evidence type="ECO:0000313" key="2">
    <source>
        <dbReference type="EMBL" id="SIN76409.1"/>
    </source>
</evidence>
<dbReference type="EMBL" id="FSRC01000001">
    <property type="protein sequence ID" value="SIN76409.1"/>
    <property type="molecule type" value="Genomic_DNA"/>
</dbReference>
<dbReference type="OrthoDB" id="6399850at2"/>
<keyword evidence="1" id="KW-0812">Transmembrane</keyword>
<gene>
    <name evidence="2" type="ORF">SAMN05444394_1581</name>
</gene>
<evidence type="ECO:0000256" key="1">
    <source>
        <dbReference type="SAM" id="Phobius"/>
    </source>
</evidence>